<dbReference type="OrthoDB" id="9784774at2"/>
<proteinExistence type="predicted"/>
<feature type="short sequence motif" description="Histidine triad motif" evidence="2 3">
    <location>
        <begin position="99"/>
        <end position="103"/>
    </location>
</feature>
<dbReference type="Pfam" id="PF01230">
    <property type="entry name" value="HIT"/>
    <property type="match status" value="1"/>
</dbReference>
<dbReference type="GO" id="GO:0003824">
    <property type="term" value="F:catalytic activity"/>
    <property type="evidence" value="ECO:0007669"/>
    <property type="project" value="InterPro"/>
</dbReference>
<keyword evidence="6" id="KW-1185">Reference proteome</keyword>
<dbReference type="EMBL" id="FNQN01000009">
    <property type="protein sequence ID" value="SEA67830.1"/>
    <property type="molecule type" value="Genomic_DNA"/>
</dbReference>
<name>A0A1H4D5R9_9BACT</name>
<accession>A0A1H4D5R9</accession>
<dbReference type="RefSeq" id="WP_092349971.1">
    <property type="nucleotide sequence ID" value="NZ_FNQN01000009.1"/>
</dbReference>
<dbReference type="CDD" id="cd01276">
    <property type="entry name" value="PKCI_related"/>
    <property type="match status" value="1"/>
</dbReference>
<feature type="active site" description="Tele-AMP-histidine intermediate" evidence="1">
    <location>
        <position position="101"/>
    </location>
</feature>
<dbReference type="STRING" id="37625.SAMN05660420_02841"/>
<evidence type="ECO:0000256" key="3">
    <source>
        <dbReference type="PROSITE-ProRule" id="PRU00464"/>
    </source>
</evidence>
<dbReference type="InterPro" id="IPR001310">
    <property type="entry name" value="Histidine_triad_HIT"/>
</dbReference>
<dbReference type="Gene3D" id="3.30.428.10">
    <property type="entry name" value="HIT-like"/>
    <property type="match status" value="1"/>
</dbReference>
<gene>
    <name evidence="5" type="ORF">SAMN05660420_02841</name>
</gene>
<protein>
    <submittedName>
        <fullName evidence="5">Histidine triad (HIT) family protein</fullName>
    </submittedName>
</protein>
<dbReference type="PANTHER" id="PTHR23089">
    <property type="entry name" value="HISTIDINE TRIAD HIT PROTEIN"/>
    <property type="match status" value="1"/>
</dbReference>
<dbReference type="InterPro" id="IPR011146">
    <property type="entry name" value="HIT-like"/>
</dbReference>
<dbReference type="SUPFAM" id="SSF54197">
    <property type="entry name" value="HIT-like"/>
    <property type="match status" value="1"/>
</dbReference>
<evidence type="ECO:0000313" key="5">
    <source>
        <dbReference type="EMBL" id="SEA67830.1"/>
    </source>
</evidence>
<organism evidence="5 6">
    <name type="scientific">Desulfuromusa kysingii</name>
    <dbReference type="NCBI Taxonomy" id="37625"/>
    <lineage>
        <taxon>Bacteria</taxon>
        <taxon>Pseudomonadati</taxon>
        <taxon>Thermodesulfobacteriota</taxon>
        <taxon>Desulfuromonadia</taxon>
        <taxon>Desulfuromonadales</taxon>
        <taxon>Geopsychrobacteraceae</taxon>
        <taxon>Desulfuromusa</taxon>
    </lineage>
</organism>
<dbReference type="PROSITE" id="PS51084">
    <property type="entry name" value="HIT_2"/>
    <property type="match status" value="1"/>
</dbReference>
<dbReference type="PROSITE" id="PS00892">
    <property type="entry name" value="HIT_1"/>
    <property type="match status" value="1"/>
</dbReference>
<dbReference type="InterPro" id="IPR036265">
    <property type="entry name" value="HIT-like_sf"/>
</dbReference>
<reference evidence="5 6" key="1">
    <citation type="submission" date="2016-10" db="EMBL/GenBank/DDBJ databases">
        <authorList>
            <person name="de Groot N.N."/>
        </authorList>
    </citation>
    <scope>NUCLEOTIDE SEQUENCE [LARGE SCALE GENOMIC DNA]</scope>
    <source>
        <strain evidence="5 6">DSM 7343</strain>
    </source>
</reference>
<dbReference type="InterPro" id="IPR019808">
    <property type="entry name" value="Histidine_triad_CS"/>
</dbReference>
<sequence>MSTDCLFCKIIAGEIPATVIYEDTLLLVFRDINPQAPHHFLIVPKKHIATTLDLTAEDNELVGHVYQIAGKIARDSGFAADGFRVVNNCNDAGGQTVGHIHFHLLGGRNMTWPPG</sequence>
<dbReference type="AlphaFoldDB" id="A0A1H4D5R9"/>
<evidence type="ECO:0000313" key="6">
    <source>
        <dbReference type="Proteomes" id="UP000199409"/>
    </source>
</evidence>
<evidence type="ECO:0000256" key="2">
    <source>
        <dbReference type="PIRSR" id="PIRSR601310-3"/>
    </source>
</evidence>
<evidence type="ECO:0000256" key="1">
    <source>
        <dbReference type="PIRSR" id="PIRSR601310-1"/>
    </source>
</evidence>
<evidence type="ECO:0000259" key="4">
    <source>
        <dbReference type="PROSITE" id="PS51084"/>
    </source>
</evidence>
<dbReference type="Proteomes" id="UP000199409">
    <property type="component" value="Unassembled WGS sequence"/>
</dbReference>
<feature type="domain" description="HIT" evidence="4">
    <location>
        <begin position="6"/>
        <end position="115"/>
    </location>
</feature>
<dbReference type="PRINTS" id="PR00332">
    <property type="entry name" value="HISTRIAD"/>
</dbReference>